<proteinExistence type="predicted"/>
<dbReference type="KEGG" id="sla:SERLADRAFT_344987"/>
<dbReference type="GeneID" id="18809040"/>
<dbReference type="Pfam" id="PF22936">
    <property type="entry name" value="Pol_BBD"/>
    <property type="match status" value="1"/>
</dbReference>
<accession>F8NDK5</accession>
<dbReference type="OrthoDB" id="3246330at2759"/>
<dbReference type="RefSeq" id="XP_007312122.1">
    <property type="nucleotide sequence ID" value="XM_007312060.1"/>
</dbReference>
<dbReference type="InterPro" id="IPR054722">
    <property type="entry name" value="PolX-like_BBD"/>
</dbReference>
<name>F8NDK5_SERL9</name>
<reference evidence="2" key="1">
    <citation type="submission" date="2011-04" db="EMBL/GenBank/DDBJ databases">
        <title>Evolution of plant cell wall degrading machinery underlies the functional diversity of forest fungi.</title>
        <authorList>
            <consortium name="US DOE Joint Genome Institute (JGI-PGF)"/>
            <person name="Eastwood D.C."/>
            <person name="Floudas D."/>
            <person name="Binder M."/>
            <person name="Majcherczyk A."/>
            <person name="Schneider P."/>
            <person name="Aerts A."/>
            <person name="Asiegbu F.O."/>
            <person name="Baker S.E."/>
            <person name="Barry K."/>
            <person name="Bendiksby M."/>
            <person name="Blumentritt M."/>
            <person name="Coutinho P.M."/>
            <person name="Cullen D."/>
            <person name="Cullen D."/>
            <person name="Gathman A."/>
            <person name="Goodell B."/>
            <person name="Henrissat B."/>
            <person name="Ihrmark K."/>
            <person name="Kauserud H."/>
            <person name="Kohler A."/>
            <person name="LaButti K."/>
            <person name="Lapidus A."/>
            <person name="Lavin J.L."/>
            <person name="Lee Y.-H."/>
            <person name="Lindquist E."/>
            <person name="Lilly W."/>
            <person name="Lucas S."/>
            <person name="Morin E."/>
            <person name="Murat C."/>
            <person name="Oguiza J.A."/>
            <person name="Park J."/>
            <person name="Pisabarro A.G."/>
            <person name="Riley R."/>
            <person name="Rosling A."/>
            <person name="Salamov A."/>
            <person name="Schmidt O."/>
            <person name="Schmutz J."/>
            <person name="Skrede I."/>
            <person name="Stenlid J."/>
            <person name="Wiebenga A."/>
            <person name="Xie X."/>
            <person name="Kues U."/>
            <person name="Hibbett D.S."/>
            <person name="Hoffmeister D."/>
            <person name="Hogberg N."/>
            <person name="Martin F."/>
            <person name="Grigoriev I.V."/>
            <person name="Watkinson S.C."/>
        </authorList>
    </citation>
    <scope>NUCLEOTIDE SEQUENCE</scope>
    <source>
        <strain evidence="2">S7.9</strain>
    </source>
</reference>
<evidence type="ECO:0000313" key="2">
    <source>
        <dbReference type="EMBL" id="EGO30238.1"/>
    </source>
</evidence>
<evidence type="ECO:0000259" key="1">
    <source>
        <dbReference type="Pfam" id="PF22936"/>
    </source>
</evidence>
<protein>
    <recommendedName>
        <fullName evidence="1">Retrovirus-related Pol polyprotein from transposon TNT 1-94-like beta-barrel domain-containing protein</fullName>
    </recommendedName>
</protein>
<dbReference type="AlphaFoldDB" id="F8NDK5"/>
<dbReference type="EMBL" id="GL945428">
    <property type="protein sequence ID" value="EGO30238.1"/>
    <property type="molecule type" value="Genomic_DNA"/>
</dbReference>
<organism>
    <name type="scientific">Serpula lacrymans var. lacrymans (strain S7.9)</name>
    <name type="common">Dry rot fungus</name>
    <dbReference type="NCBI Taxonomy" id="578457"/>
    <lineage>
        <taxon>Eukaryota</taxon>
        <taxon>Fungi</taxon>
        <taxon>Dikarya</taxon>
        <taxon>Basidiomycota</taxon>
        <taxon>Agaricomycotina</taxon>
        <taxon>Agaricomycetes</taxon>
        <taxon>Agaricomycetidae</taxon>
        <taxon>Boletales</taxon>
        <taxon>Coniophorineae</taxon>
        <taxon>Serpulaceae</taxon>
        <taxon>Serpula</taxon>
    </lineage>
</organism>
<dbReference type="HOGENOM" id="CLU_2090622_0_0_1"/>
<feature type="non-terminal residue" evidence="2">
    <location>
        <position position="1"/>
    </location>
</feature>
<sequence length="117" mass="13168">ADTGATSHMTPHRHWVHHYTPYCVPIKLADHTVVYLAGVGTMVFNPVMNGKVARAVEFSRVLHVPDLQNNILLVLYLPCQVVSMSPFRLIPCLLQFQENLYVLSGSHLTVESDCRKL</sequence>
<feature type="domain" description="Retrovirus-related Pol polyprotein from transposon TNT 1-94-like beta-barrel" evidence="1">
    <location>
        <begin position="2"/>
        <end position="75"/>
    </location>
</feature>
<dbReference type="Proteomes" id="UP000008064">
    <property type="component" value="Unassembled WGS sequence"/>
</dbReference>
<gene>
    <name evidence="2" type="ORF">SERLADRAFT_344987</name>
</gene>